<evidence type="ECO:0000313" key="2">
    <source>
        <dbReference type="Proteomes" id="UP001060085"/>
    </source>
</evidence>
<reference evidence="2" key="1">
    <citation type="journal article" date="2023" name="Nat. Plants">
        <title>Single-cell RNA sequencing provides a high-resolution roadmap for understanding the multicellular compartmentation of specialized metabolism.</title>
        <authorList>
            <person name="Sun S."/>
            <person name="Shen X."/>
            <person name="Li Y."/>
            <person name="Li Y."/>
            <person name="Wang S."/>
            <person name="Li R."/>
            <person name="Zhang H."/>
            <person name="Shen G."/>
            <person name="Guo B."/>
            <person name="Wei J."/>
            <person name="Xu J."/>
            <person name="St-Pierre B."/>
            <person name="Chen S."/>
            <person name="Sun C."/>
        </authorList>
    </citation>
    <scope>NUCLEOTIDE SEQUENCE [LARGE SCALE GENOMIC DNA]</scope>
</reference>
<protein>
    <submittedName>
        <fullName evidence="1">Uncharacterized protein</fullName>
    </submittedName>
</protein>
<name>A0ACB9ZZ98_CATRO</name>
<organism evidence="1 2">
    <name type="scientific">Catharanthus roseus</name>
    <name type="common">Madagascar periwinkle</name>
    <name type="synonym">Vinca rosea</name>
    <dbReference type="NCBI Taxonomy" id="4058"/>
    <lineage>
        <taxon>Eukaryota</taxon>
        <taxon>Viridiplantae</taxon>
        <taxon>Streptophyta</taxon>
        <taxon>Embryophyta</taxon>
        <taxon>Tracheophyta</taxon>
        <taxon>Spermatophyta</taxon>
        <taxon>Magnoliopsida</taxon>
        <taxon>eudicotyledons</taxon>
        <taxon>Gunneridae</taxon>
        <taxon>Pentapetalae</taxon>
        <taxon>asterids</taxon>
        <taxon>lamiids</taxon>
        <taxon>Gentianales</taxon>
        <taxon>Apocynaceae</taxon>
        <taxon>Rauvolfioideae</taxon>
        <taxon>Vinceae</taxon>
        <taxon>Catharanthinae</taxon>
        <taxon>Catharanthus</taxon>
    </lineage>
</organism>
<dbReference type="Proteomes" id="UP001060085">
    <property type="component" value="Linkage Group LG07"/>
</dbReference>
<keyword evidence="2" id="KW-1185">Reference proteome</keyword>
<comment type="caution">
    <text evidence="1">The sequence shown here is derived from an EMBL/GenBank/DDBJ whole genome shotgun (WGS) entry which is preliminary data.</text>
</comment>
<gene>
    <name evidence="1" type="ORF">M9H77_31018</name>
</gene>
<dbReference type="EMBL" id="CM044707">
    <property type="protein sequence ID" value="KAI5653831.1"/>
    <property type="molecule type" value="Genomic_DNA"/>
</dbReference>
<accession>A0ACB9ZZ98</accession>
<proteinExistence type="predicted"/>
<evidence type="ECO:0000313" key="1">
    <source>
        <dbReference type="EMBL" id="KAI5653831.1"/>
    </source>
</evidence>
<sequence>MVLKSTMAAPNQTRLKTKKKKKQKAYGGIHKRMFISRAINGAGLIRTRAGLYPFLVGKKNRKYHTGTGIPRPNPGTWRVGSRSRILCPGGYGSGSGSKFNYKGTGLGLGVP</sequence>